<sequence>MKLLVVLLLACVSYATCSYVRVCYHTNWSQYRPGAGRFFPENIDPFLCTHLVYSFAKIAQDNKLAMFEWNDDKLYPRFNNLKKKNPGLKTLLAVGGWNHENYNSPFSRMVKTAASRKVFIDSSIKMLRDWGFDGFDLDWEYPGVRGGSPPGDKQKFTILCQELLDAFKREAAATNRPRLLLTAAVAAGKATIDKAYEVGKIAKILDLINLMAYDLRGKWESNTGHHTALVGPPGEILTVNFAVQYWIDKGAPASKIALGLGTYGRAFKLVDRNKNGLGAAARGNPTKGQYTRESGFLAYYEICKMNLKVTSTQQSAVKAPYGYSGDVWVGYDDTESLKLKVDQIIKSKGLAGAMFWAIPLDDFSGNFCGQGRYPLMNAVKSYLGGGGPVPPPVTYPPVTDGPVTQPPQPPVTQPPQPGKCKAIPPYDKQPGMHDWCNQMCALGNCPASHCKCS</sequence>
<dbReference type="Pfam" id="PF00704">
    <property type="entry name" value="Glyco_hydro_18"/>
    <property type="match status" value="1"/>
</dbReference>
<dbReference type="GO" id="GO:0005576">
    <property type="term" value="C:extracellular region"/>
    <property type="evidence" value="ECO:0007669"/>
    <property type="project" value="TreeGrafter"/>
</dbReference>
<dbReference type="Gene3D" id="3.20.20.80">
    <property type="entry name" value="Glycosidases"/>
    <property type="match status" value="1"/>
</dbReference>
<name>A0A913XU02_EXADI</name>
<keyword evidence="3 4" id="KW-0326">Glycosidase</keyword>
<feature type="compositionally biased region" description="Pro residues" evidence="6">
    <location>
        <begin position="404"/>
        <end position="417"/>
    </location>
</feature>
<dbReference type="KEGG" id="epa:110247595"/>
<evidence type="ECO:0000313" key="10">
    <source>
        <dbReference type="Proteomes" id="UP000887567"/>
    </source>
</evidence>
<feature type="chain" id="PRO_5036949390" description="GH18 domain-containing protein" evidence="7">
    <location>
        <begin position="18"/>
        <end position="453"/>
    </location>
</feature>
<dbReference type="InterPro" id="IPR011583">
    <property type="entry name" value="Chitinase_II/V-like_cat"/>
</dbReference>
<dbReference type="OMA" id="WTHIMAG"/>
<dbReference type="FunFam" id="3.10.50.10:FF:000001">
    <property type="entry name" value="Chitinase 3-like 1"/>
    <property type="match status" value="1"/>
</dbReference>
<dbReference type="Proteomes" id="UP000887567">
    <property type="component" value="Unplaced"/>
</dbReference>
<evidence type="ECO:0000256" key="7">
    <source>
        <dbReference type="SAM" id="SignalP"/>
    </source>
</evidence>
<dbReference type="InterPro" id="IPR001579">
    <property type="entry name" value="Glyco_hydro_18_chit_AS"/>
</dbReference>
<comment type="similarity">
    <text evidence="5">Belongs to the glycosyl hydrolase 18 family.</text>
</comment>
<dbReference type="GO" id="GO:0008061">
    <property type="term" value="F:chitin binding"/>
    <property type="evidence" value="ECO:0007669"/>
    <property type="project" value="InterPro"/>
</dbReference>
<dbReference type="PANTHER" id="PTHR11177">
    <property type="entry name" value="CHITINASE"/>
    <property type="match status" value="1"/>
</dbReference>
<dbReference type="AlphaFoldDB" id="A0A913XU02"/>
<keyword evidence="10" id="KW-1185">Reference proteome</keyword>
<dbReference type="GeneID" id="110247595"/>
<dbReference type="GO" id="GO:0004568">
    <property type="term" value="F:chitinase activity"/>
    <property type="evidence" value="ECO:0007669"/>
    <property type="project" value="TreeGrafter"/>
</dbReference>
<evidence type="ECO:0000256" key="6">
    <source>
        <dbReference type="SAM" id="MobiDB-lite"/>
    </source>
</evidence>
<dbReference type="GO" id="GO:0006032">
    <property type="term" value="P:chitin catabolic process"/>
    <property type="evidence" value="ECO:0007669"/>
    <property type="project" value="TreeGrafter"/>
</dbReference>
<evidence type="ECO:0000256" key="1">
    <source>
        <dbReference type="ARBA" id="ARBA00022801"/>
    </source>
</evidence>
<feature type="domain" description="GH18" evidence="8">
    <location>
        <begin position="19"/>
        <end position="386"/>
    </location>
</feature>
<evidence type="ECO:0000256" key="2">
    <source>
        <dbReference type="ARBA" id="ARBA00023157"/>
    </source>
</evidence>
<evidence type="ECO:0000256" key="4">
    <source>
        <dbReference type="RuleBase" id="RU000489"/>
    </source>
</evidence>
<dbReference type="SMART" id="SM00636">
    <property type="entry name" value="Glyco_18"/>
    <property type="match status" value="1"/>
</dbReference>
<keyword evidence="2" id="KW-1015">Disulfide bond</keyword>
<protein>
    <recommendedName>
        <fullName evidence="8">GH18 domain-containing protein</fullName>
    </recommendedName>
</protein>
<dbReference type="InterPro" id="IPR001223">
    <property type="entry name" value="Glyco_hydro18_cat"/>
</dbReference>
<feature type="region of interest" description="Disordered" evidence="6">
    <location>
        <begin position="396"/>
        <end position="419"/>
    </location>
</feature>
<dbReference type="FunFam" id="3.20.20.80:FF:000356">
    <property type="entry name" value="Predicted protein"/>
    <property type="match status" value="1"/>
</dbReference>
<dbReference type="InterPro" id="IPR029070">
    <property type="entry name" value="Chitinase_insertion_sf"/>
</dbReference>
<keyword evidence="7" id="KW-0732">Signal</keyword>
<dbReference type="RefSeq" id="XP_020909717.1">
    <property type="nucleotide sequence ID" value="XM_021054058.2"/>
</dbReference>
<dbReference type="SUPFAM" id="SSF51445">
    <property type="entry name" value="(Trans)glycosidases"/>
    <property type="match status" value="1"/>
</dbReference>
<dbReference type="PANTHER" id="PTHR11177:SF317">
    <property type="entry name" value="CHITINASE 12-RELATED"/>
    <property type="match status" value="1"/>
</dbReference>
<dbReference type="PROSITE" id="PS51910">
    <property type="entry name" value="GH18_2"/>
    <property type="match status" value="1"/>
</dbReference>
<dbReference type="CDD" id="cd02872">
    <property type="entry name" value="GH18_chitolectin_chitotriosidase"/>
    <property type="match status" value="1"/>
</dbReference>
<feature type="signal peptide" evidence="7">
    <location>
        <begin position="1"/>
        <end position="17"/>
    </location>
</feature>
<dbReference type="SUPFAM" id="SSF54556">
    <property type="entry name" value="Chitinase insertion domain"/>
    <property type="match status" value="1"/>
</dbReference>
<evidence type="ECO:0000259" key="8">
    <source>
        <dbReference type="PROSITE" id="PS51910"/>
    </source>
</evidence>
<dbReference type="InterPro" id="IPR017853">
    <property type="entry name" value="GH"/>
</dbReference>
<dbReference type="EnsemblMetazoa" id="XM_021054058.2">
    <property type="protein sequence ID" value="XP_020909717.1"/>
    <property type="gene ID" value="LOC110247595"/>
</dbReference>
<evidence type="ECO:0000313" key="9">
    <source>
        <dbReference type="EnsemblMetazoa" id="XP_020909717.1"/>
    </source>
</evidence>
<organism evidence="9 10">
    <name type="scientific">Exaiptasia diaphana</name>
    <name type="common">Tropical sea anemone</name>
    <name type="synonym">Aiptasia pulchella</name>
    <dbReference type="NCBI Taxonomy" id="2652724"/>
    <lineage>
        <taxon>Eukaryota</taxon>
        <taxon>Metazoa</taxon>
        <taxon>Cnidaria</taxon>
        <taxon>Anthozoa</taxon>
        <taxon>Hexacorallia</taxon>
        <taxon>Actiniaria</taxon>
        <taxon>Aiptasiidae</taxon>
        <taxon>Exaiptasia</taxon>
    </lineage>
</organism>
<evidence type="ECO:0000256" key="3">
    <source>
        <dbReference type="ARBA" id="ARBA00023295"/>
    </source>
</evidence>
<dbReference type="Gene3D" id="3.10.50.10">
    <property type="match status" value="1"/>
</dbReference>
<dbReference type="GO" id="GO:0005975">
    <property type="term" value="P:carbohydrate metabolic process"/>
    <property type="evidence" value="ECO:0007669"/>
    <property type="project" value="InterPro"/>
</dbReference>
<dbReference type="OrthoDB" id="76388at2759"/>
<dbReference type="InterPro" id="IPR050314">
    <property type="entry name" value="Glycosyl_Hydrlase_18"/>
</dbReference>
<reference evidence="9" key="1">
    <citation type="submission" date="2022-11" db="UniProtKB">
        <authorList>
            <consortium name="EnsemblMetazoa"/>
        </authorList>
    </citation>
    <scope>IDENTIFICATION</scope>
</reference>
<keyword evidence="1 4" id="KW-0378">Hydrolase</keyword>
<proteinExistence type="inferred from homology"/>
<dbReference type="PROSITE" id="PS01095">
    <property type="entry name" value="GH18_1"/>
    <property type="match status" value="1"/>
</dbReference>
<evidence type="ECO:0000256" key="5">
    <source>
        <dbReference type="RuleBase" id="RU004453"/>
    </source>
</evidence>
<accession>A0A913XU02</accession>